<reference evidence="3" key="1">
    <citation type="submission" date="2021-07" db="EMBL/GenBank/DDBJ databases">
        <title>Pseudohoeflea marina sp. nov. a polyhydroxyalcanoate-producing bacterium.</title>
        <authorList>
            <person name="Zheng W."/>
            <person name="Yu S."/>
            <person name="Huang Y."/>
        </authorList>
    </citation>
    <scope>NUCLEOTIDE SEQUENCE</scope>
    <source>
        <strain evidence="3">DP4N28-3</strain>
    </source>
</reference>
<dbReference type="PANTHER" id="PTHR33279">
    <property type="entry name" value="SULFUR CARRIER PROTEIN YEDF-RELATED"/>
    <property type="match status" value="1"/>
</dbReference>
<gene>
    <name evidence="3" type="ORF">KY465_04575</name>
</gene>
<organism evidence="3 4">
    <name type="scientific">Pseudohoeflea coraliihabitans</name>
    <dbReference type="NCBI Taxonomy" id="2860393"/>
    <lineage>
        <taxon>Bacteria</taxon>
        <taxon>Pseudomonadati</taxon>
        <taxon>Pseudomonadota</taxon>
        <taxon>Alphaproteobacteria</taxon>
        <taxon>Hyphomicrobiales</taxon>
        <taxon>Rhizobiaceae</taxon>
        <taxon>Pseudohoeflea</taxon>
    </lineage>
</organism>
<proteinExistence type="inferred from homology"/>
<dbReference type="InterPro" id="IPR001455">
    <property type="entry name" value="TusA-like"/>
</dbReference>
<name>A0ABS6WKR3_9HYPH</name>
<dbReference type="RefSeq" id="WP_219200279.1">
    <property type="nucleotide sequence ID" value="NZ_JAHWQX010000001.1"/>
</dbReference>
<dbReference type="EMBL" id="JAHWQX010000001">
    <property type="protein sequence ID" value="MBW3096546.1"/>
    <property type="molecule type" value="Genomic_DNA"/>
</dbReference>
<evidence type="ECO:0000313" key="4">
    <source>
        <dbReference type="Proteomes" id="UP001430804"/>
    </source>
</evidence>
<keyword evidence="4" id="KW-1185">Reference proteome</keyword>
<comment type="similarity">
    <text evidence="1">Belongs to the sulfur carrier protein TusA family.</text>
</comment>
<accession>A0ABS6WKR3</accession>
<evidence type="ECO:0000256" key="1">
    <source>
        <dbReference type="ARBA" id="ARBA00008984"/>
    </source>
</evidence>
<evidence type="ECO:0000313" key="3">
    <source>
        <dbReference type="EMBL" id="MBW3096546.1"/>
    </source>
</evidence>
<evidence type="ECO:0000259" key="2">
    <source>
        <dbReference type="PROSITE" id="PS01148"/>
    </source>
</evidence>
<dbReference type="PANTHER" id="PTHR33279:SF6">
    <property type="entry name" value="SULFUR CARRIER PROTEIN YEDF-RELATED"/>
    <property type="match status" value="1"/>
</dbReference>
<dbReference type="Proteomes" id="UP001430804">
    <property type="component" value="Unassembled WGS sequence"/>
</dbReference>
<sequence length="87" mass="9542">MAQAEVVLDLKGLKCPLPVMRTRRHLRSCTAGTIILVETTDPLAVIDLPHFCQQEGHRLLESQPRAEGHAFLIEKSTAAEATTAPQI</sequence>
<dbReference type="Pfam" id="PF01206">
    <property type="entry name" value="TusA"/>
    <property type="match status" value="1"/>
</dbReference>
<feature type="domain" description="UPF0033" evidence="2">
    <location>
        <begin position="8"/>
        <end position="32"/>
    </location>
</feature>
<comment type="caution">
    <text evidence="3">The sequence shown here is derived from an EMBL/GenBank/DDBJ whole genome shotgun (WGS) entry which is preliminary data.</text>
</comment>
<dbReference type="CDD" id="cd00291">
    <property type="entry name" value="SirA_YedF_YeeD"/>
    <property type="match status" value="1"/>
</dbReference>
<dbReference type="PROSITE" id="PS01148">
    <property type="entry name" value="UPF0033"/>
    <property type="match status" value="1"/>
</dbReference>
<protein>
    <submittedName>
        <fullName evidence="3">Sulfurtransferase TusA family protein</fullName>
    </submittedName>
</protein>